<gene>
    <name evidence="1" type="ORF">GCK32_018125</name>
</gene>
<dbReference type="InterPro" id="IPR015422">
    <property type="entry name" value="PyrdxlP-dep_Trfase_small"/>
</dbReference>
<dbReference type="Gene3D" id="3.90.1150.10">
    <property type="entry name" value="Aspartate Aminotransferase, domain 1"/>
    <property type="match status" value="1"/>
</dbReference>
<keyword evidence="2" id="KW-1185">Reference proteome</keyword>
<evidence type="ECO:0000313" key="2">
    <source>
        <dbReference type="Proteomes" id="UP001331761"/>
    </source>
</evidence>
<reference evidence="1 2" key="1">
    <citation type="submission" date="2019-10" db="EMBL/GenBank/DDBJ databases">
        <title>Assembly and Annotation for the nematode Trichostrongylus colubriformis.</title>
        <authorList>
            <person name="Martin J."/>
        </authorList>
    </citation>
    <scope>NUCLEOTIDE SEQUENCE [LARGE SCALE GENOMIC DNA]</scope>
    <source>
        <strain evidence="1">G859</strain>
        <tissue evidence="1">Whole worm</tissue>
    </source>
</reference>
<comment type="caution">
    <text evidence="1">The sequence shown here is derived from an EMBL/GenBank/DDBJ whole genome shotgun (WGS) entry which is preliminary data.</text>
</comment>
<sequence length="120" mass="13862">EPGFSEEQVNIYTELLCKFMNESKRIFLTPTEVDGNSLISVSINYDKTSEENVNNSWVVMKSLIEEFTKRKDDPYLLVDEEPHLGRRKSSFGRFVYDSVVNTPEHSPTKTNLRETIPDAE</sequence>
<organism evidence="1 2">
    <name type="scientific">Trichostrongylus colubriformis</name>
    <name type="common">Black scour worm</name>
    <dbReference type="NCBI Taxonomy" id="6319"/>
    <lineage>
        <taxon>Eukaryota</taxon>
        <taxon>Metazoa</taxon>
        <taxon>Ecdysozoa</taxon>
        <taxon>Nematoda</taxon>
        <taxon>Chromadorea</taxon>
        <taxon>Rhabditida</taxon>
        <taxon>Rhabditina</taxon>
        <taxon>Rhabditomorpha</taxon>
        <taxon>Strongyloidea</taxon>
        <taxon>Trichostrongylidae</taxon>
        <taxon>Trichostrongylus</taxon>
    </lineage>
</organism>
<evidence type="ECO:0000313" key="1">
    <source>
        <dbReference type="EMBL" id="KAK5970991.1"/>
    </source>
</evidence>
<proteinExistence type="predicted"/>
<dbReference type="AlphaFoldDB" id="A0AAN8F0R4"/>
<accession>A0AAN8F0R4</accession>
<name>A0AAN8F0R4_TRICO</name>
<protein>
    <submittedName>
        <fullName evidence="1">Uncharacterized protein</fullName>
    </submittedName>
</protein>
<dbReference type="EMBL" id="WIXE01018346">
    <property type="protein sequence ID" value="KAK5970991.1"/>
    <property type="molecule type" value="Genomic_DNA"/>
</dbReference>
<dbReference type="Proteomes" id="UP001331761">
    <property type="component" value="Unassembled WGS sequence"/>
</dbReference>
<feature type="non-terminal residue" evidence="1">
    <location>
        <position position="1"/>
    </location>
</feature>